<feature type="transmembrane region" description="Helical" evidence="6">
    <location>
        <begin position="297"/>
        <end position="315"/>
    </location>
</feature>
<keyword evidence="5 6" id="KW-0472">Membrane</keyword>
<dbReference type="InterPro" id="IPR004869">
    <property type="entry name" value="MMPL_dom"/>
</dbReference>
<evidence type="ECO:0000256" key="4">
    <source>
        <dbReference type="ARBA" id="ARBA00022989"/>
    </source>
</evidence>
<feature type="domain" description="SSD" evidence="7">
    <location>
        <begin position="213"/>
        <end position="347"/>
    </location>
</feature>
<dbReference type="InterPro" id="IPR000731">
    <property type="entry name" value="SSD"/>
</dbReference>
<evidence type="ECO:0000313" key="8">
    <source>
        <dbReference type="EMBL" id="MFC3492941.1"/>
    </source>
</evidence>
<proteinExistence type="predicted"/>
<dbReference type="PROSITE" id="PS50156">
    <property type="entry name" value="SSD"/>
    <property type="match status" value="1"/>
</dbReference>
<feature type="transmembrane region" description="Helical" evidence="6">
    <location>
        <begin position="618"/>
        <end position="636"/>
    </location>
</feature>
<dbReference type="EMBL" id="JBHRWO010000010">
    <property type="protein sequence ID" value="MFC3492941.1"/>
    <property type="molecule type" value="Genomic_DNA"/>
</dbReference>
<keyword evidence="2" id="KW-1003">Cell membrane</keyword>
<dbReference type="Gene3D" id="1.20.1640.10">
    <property type="entry name" value="Multidrug efflux transporter AcrB transmembrane domain"/>
    <property type="match status" value="2"/>
</dbReference>
<accession>A0ABV7PZL9</accession>
<comment type="subcellular location">
    <subcellularLocation>
        <location evidence="1">Cell membrane</location>
        <topology evidence="1">Multi-pass membrane protein</topology>
    </subcellularLocation>
</comment>
<feature type="transmembrane region" description="Helical" evidence="6">
    <location>
        <begin position="242"/>
        <end position="266"/>
    </location>
</feature>
<evidence type="ECO:0000256" key="2">
    <source>
        <dbReference type="ARBA" id="ARBA00022475"/>
    </source>
</evidence>
<dbReference type="Proteomes" id="UP001595712">
    <property type="component" value="Unassembled WGS sequence"/>
</dbReference>
<dbReference type="SUPFAM" id="SSF82866">
    <property type="entry name" value="Multidrug efflux transporter AcrB transmembrane domain"/>
    <property type="match status" value="2"/>
</dbReference>
<feature type="transmembrane region" description="Helical" evidence="6">
    <location>
        <begin position="692"/>
        <end position="716"/>
    </location>
</feature>
<protein>
    <submittedName>
        <fullName evidence="8">MMPL family transporter</fullName>
    </submittedName>
</protein>
<dbReference type="Pfam" id="PF03176">
    <property type="entry name" value="MMPL"/>
    <property type="match status" value="2"/>
</dbReference>
<organism evidence="8 9">
    <name type="scientific">Glycomyces rhizosphaerae</name>
    <dbReference type="NCBI Taxonomy" id="2054422"/>
    <lineage>
        <taxon>Bacteria</taxon>
        <taxon>Bacillati</taxon>
        <taxon>Actinomycetota</taxon>
        <taxon>Actinomycetes</taxon>
        <taxon>Glycomycetales</taxon>
        <taxon>Glycomycetaceae</taxon>
        <taxon>Glycomyces</taxon>
    </lineage>
</organism>
<dbReference type="InterPro" id="IPR050545">
    <property type="entry name" value="Mycobact_MmpL"/>
</dbReference>
<dbReference type="PANTHER" id="PTHR33406:SF13">
    <property type="entry name" value="MEMBRANE PROTEIN YDFJ"/>
    <property type="match status" value="1"/>
</dbReference>
<evidence type="ECO:0000313" key="9">
    <source>
        <dbReference type="Proteomes" id="UP001595712"/>
    </source>
</evidence>
<sequence length="749" mass="79327">MSPRTPNPTPSIPDTKRPVTVRIASWSAANPWKAVLAWTLFVILCFGAGTAAGTKEAAFSDFWVGQAGRAEALAVENDIAAPPVAQILITSPRGDLDENAAAAAAADLSTQMNALDEVAEVAEPVTSESGDAVMVAVTMSMPKHEAKERIDPLLETTASVQESHPDLDIAQTGGEAISVELDETMGAKLAQVERFALPVTLLILFLVFGSLLLAGVPLLLAITSIIASLGVYALSSYFFPNAGGAVASVLTMIGMAVGVDYSLFYLKRIREERTRTRGTLSVAASIEAAAATAGRTILTAGIAVIASLAGLYLVGDVVFSSIATACIIVVAIAMISSLTVLPALLAKLGRRIDGGKFLRRDKNARKQTSGESRVWSAMLRPSMKYPIATAAIGLTHLIGLAAPALAMKLSVEGKETFPDSLDTIATYEATTAQFPDTGVFHMVVAEVDPSNADELAAAIAELEARTQDSDLFAETDRPRMRVSPDGSAIALELPIHYPTSDPRAAESLNLLRDDLVPSLIGSIDGATYAVSGEPAYAADFSDLQSSRLLVVLACVLAATLLIMLITFKSWAMAVLSTVLNLLSSLTAWGALVLVFQGTWAESLLDFESPGFLGSRTPLMVFAILYGLSLDYQLFVMSRIKEAAQRGLSPRESIREGILSSASVVTSAAVIMMSVFVAFIFTDRIEMKQLGFALALGVLLDAVVVRVMLLPALMTMIDRFGWWPKRWQAKNAATGGTRPESPELQGSALG</sequence>
<feature type="transmembrane region" description="Helical" evidence="6">
    <location>
        <begin position="195"/>
        <end position="222"/>
    </location>
</feature>
<feature type="transmembrane region" description="Helical" evidence="6">
    <location>
        <begin position="657"/>
        <end position="680"/>
    </location>
</feature>
<feature type="transmembrane region" description="Helical" evidence="6">
    <location>
        <begin position="35"/>
        <end position="53"/>
    </location>
</feature>
<evidence type="ECO:0000256" key="6">
    <source>
        <dbReference type="SAM" id="Phobius"/>
    </source>
</evidence>
<evidence type="ECO:0000256" key="1">
    <source>
        <dbReference type="ARBA" id="ARBA00004651"/>
    </source>
</evidence>
<comment type="caution">
    <text evidence="8">The sequence shown here is derived from an EMBL/GenBank/DDBJ whole genome shotgun (WGS) entry which is preliminary data.</text>
</comment>
<name>A0ABV7PZL9_9ACTN</name>
<feature type="transmembrane region" description="Helical" evidence="6">
    <location>
        <begin position="321"/>
        <end position="346"/>
    </location>
</feature>
<reference evidence="9" key="1">
    <citation type="journal article" date="2019" name="Int. J. Syst. Evol. Microbiol.">
        <title>The Global Catalogue of Microorganisms (GCM) 10K type strain sequencing project: providing services to taxonomists for standard genome sequencing and annotation.</title>
        <authorList>
            <consortium name="The Broad Institute Genomics Platform"/>
            <consortium name="The Broad Institute Genome Sequencing Center for Infectious Disease"/>
            <person name="Wu L."/>
            <person name="Ma J."/>
        </authorList>
    </citation>
    <scope>NUCLEOTIDE SEQUENCE [LARGE SCALE GENOMIC DNA]</scope>
    <source>
        <strain evidence="9">CGMCC 4.7396</strain>
    </source>
</reference>
<evidence type="ECO:0000256" key="3">
    <source>
        <dbReference type="ARBA" id="ARBA00022692"/>
    </source>
</evidence>
<keyword evidence="9" id="KW-1185">Reference proteome</keyword>
<feature type="transmembrane region" description="Helical" evidence="6">
    <location>
        <begin position="548"/>
        <end position="567"/>
    </location>
</feature>
<evidence type="ECO:0000256" key="5">
    <source>
        <dbReference type="ARBA" id="ARBA00023136"/>
    </source>
</evidence>
<keyword evidence="3 6" id="KW-0812">Transmembrane</keyword>
<dbReference type="PANTHER" id="PTHR33406">
    <property type="entry name" value="MEMBRANE PROTEIN MJ1562-RELATED"/>
    <property type="match status" value="1"/>
</dbReference>
<feature type="transmembrane region" description="Helical" evidence="6">
    <location>
        <begin position="385"/>
        <end position="406"/>
    </location>
</feature>
<keyword evidence="4 6" id="KW-1133">Transmembrane helix</keyword>
<gene>
    <name evidence="8" type="ORF">ACFO8M_10640</name>
</gene>
<feature type="transmembrane region" description="Helical" evidence="6">
    <location>
        <begin position="579"/>
        <end position="598"/>
    </location>
</feature>
<evidence type="ECO:0000259" key="7">
    <source>
        <dbReference type="PROSITE" id="PS50156"/>
    </source>
</evidence>